<keyword evidence="2" id="KW-1185">Reference proteome</keyword>
<evidence type="ECO:0000313" key="1">
    <source>
        <dbReference type="EMBL" id="KAK4363005.1"/>
    </source>
</evidence>
<dbReference type="AlphaFoldDB" id="A0AAE1S419"/>
<gene>
    <name evidence="1" type="ORF">RND71_018246</name>
</gene>
<reference evidence="1" key="1">
    <citation type="submission" date="2023-12" db="EMBL/GenBank/DDBJ databases">
        <title>Genome assembly of Anisodus tanguticus.</title>
        <authorList>
            <person name="Wang Y.-J."/>
        </authorList>
    </citation>
    <scope>NUCLEOTIDE SEQUENCE</scope>
    <source>
        <strain evidence="1">KB-2021</strain>
        <tissue evidence="1">Leaf</tissue>
    </source>
</reference>
<name>A0AAE1S419_9SOLA</name>
<dbReference type="Proteomes" id="UP001291623">
    <property type="component" value="Unassembled WGS sequence"/>
</dbReference>
<protein>
    <submittedName>
        <fullName evidence="1">Uncharacterized protein</fullName>
    </submittedName>
</protein>
<comment type="caution">
    <text evidence="1">The sequence shown here is derived from an EMBL/GenBank/DDBJ whole genome shotgun (WGS) entry which is preliminary data.</text>
</comment>
<sequence>MESTQKSSEYLDMSEYNSNDDFPALLMKLPCIEPEEEEKSVTITQEPPKFSYATMLAKKTSTSPSGILPKKVVRVAASDTESRSHTGPVIVVGPKEKVVCVRGLQLISCGINSGAQDLILEVVLVKCFVSGSQITFRAETSRGSLFGYMYNMRLF</sequence>
<evidence type="ECO:0000313" key="2">
    <source>
        <dbReference type="Proteomes" id="UP001291623"/>
    </source>
</evidence>
<dbReference type="EMBL" id="JAVYJV010000009">
    <property type="protein sequence ID" value="KAK4363005.1"/>
    <property type="molecule type" value="Genomic_DNA"/>
</dbReference>
<proteinExistence type="predicted"/>
<organism evidence="1 2">
    <name type="scientific">Anisodus tanguticus</name>
    <dbReference type="NCBI Taxonomy" id="243964"/>
    <lineage>
        <taxon>Eukaryota</taxon>
        <taxon>Viridiplantae</taxon>
        <taxon>Streptophyta</taxon>
        <taxon>Embryophyta</taxon>
        <taxon>Tracheophyta</taxon>
        <taxon>Spermatophyta</taxon>
        <taxon>Magnoliopsida</taxon>
        <taxon>eudicotyledons</taxon>
        <taxon>Gunneridae</taxon>
        <taxon>Pentapetalae</taxon>
        <taxon>asterids</taxon>
        <taxon>lamiids</taxon>
        <taxon>Solanales</taxon>
        <taxon>Solanaceae</taxon>
        <taxon>Solanoideae</taxon>
        <taxon>Hyoscyameae</taxon>
        <taxon>Anisodus</taxon>
    </lineage>
</organism>
<accession>A0AAE1S419</accession>